<protein>
    <submittedName>
        <fullName evidence="1">Uncharacterized protein</fullName>
    </submittedName>
</protein>
<sequence length="112" mass="12859">MSKTAFTWPGHRKNDPAHLRLSEFLIMDIQHSPEWARDLLDKITLIQSGSLQTWQRIGNAFCLILSYEGATIEDLIDESNPPETVLIEEFHQAAIAWLQHTEMLSQSELIDN</sequence>
<dbReference type="RefSeq" id="WP_190879480.1">
    <property type="nucleotide sequence ID" value="NZ_CP159837.1"/>
</dbReference>
<evidence type="ECO:0000313" key="1">
    <source>
        <dbReference type="EMBL" id="XCM37095.1"/>
    </source>
</evidence>
<accession>A0AAU8JG71</accession>
<gene>
    <name evidence="1" type="ORF">ABWT76_005907</name>
</gene>
<proteinExistence type="predicted"/>
<organism evidence="1">
    <name type="scientific">Planktothricoides raciborskii GIHE-MW2</name>
    <dbReference type="NCBI Taxonomy" id="2792601"/>
    <lineage>
        <taxon>Bacteria</taxon>
        <taxon>Bacillati</taxon>
        <taxon>Cyanobacteriota</taxon>
        <taxon>Cyanophyceae</taxon>
        <taxon>Oscillatoriophycideae</taxon>
        <taxon>Oscillatoriales</taxon>
        <taxon>Oscillatoriaceae</taxon>
        <taxon>Planktothricoides</taxon>
    </lineage>
</organism>
<name>A0AAU8JG71_9CYAN</name>
<reference evidence="1" key="1">
    <citation type="submission" date="2024-07" db="EMBL/GenBank/DDBJ databases">
        <authorList>
            <person name="Kim Y.J."/>
            <person name="Jeong J.Y."/>
        </authorList>
    </citation>
    <scope>NUCLEOTIDE SEQUENCE</scope>
    <source>
        <strain evidence="1">GIHE-MW2</strain>
    </source>
</reference>
<dbReference type="EMBL" id="CP159837">
    <property type="protein sequence ID" value="XCM37095.1"/>
    <property type="molecule type" value="Genomic_DNA"/>
</dbReference>
<dbReference type="AlphaFoldDB" id="A0AAU8JG71"/>